<feature type="transmembrane region" description="Helical" evidence="1">
    <location>
        <begin position="6"/>
        <end position="24"/>
    </location>
</feature>
<keyword evidence="1" id="KW-0812">Transmembrane</keyword>
<sequence>MNAENIIGLIVAAALLVYLVLALVKPERF</sequence>
<proteinExistence type="predicted"/>
<dbReference type="Pfam" id="PF09604">
    <property type="entry name" value="Potass_KdpF"/>
    <property type="match status" value="1"/>
</dbReference>
<name>A0ABZ1LMA3_9ACTN</name>
<dbReference type="RefSeq" id="WP_327160102.1">
    <property type="nucleotide sequence ID" value="NZ_CP108188.1"/>
</dbReference>
<accession>A0ABZ1LMA3</accession>
<protein>
    <submittedName>
        <fullName evidence="2">K(+)-transporting ATPase subunit F</fullName>
    </submittedName>
</protein>
<gene>
    <name evidence="2" type="primary">kdpF</name>
    <name evidence="2" type="ORF">OG814_37015</name>
</gene>
<dbReference type="InterPro" id="IPR011726">
    <property type="entry name" value="KdpF"/>
</dbReference>
<dbReference type="NCBIfam" id="TIGR02115">
    <property type="entry name" value="potass_kdpF"/>
    <property type="match status" value="1"/>
</dbReference>
<keyword evidence="1" id="KW-1133">Transmembrane helix</keyword>
<keyword evidence="3" id="KW-1185">Reference proteome</keyword>
<reference evidence="2 3" key="1">
    <citation type="submission" date="2022-10" db="EMBL/GenBank/DDBJ databases">
        <title>The complete genomes of actinobacterial strains from the NBC collection.</title>
        <authorList>
            <person name="Joergensen T.S."/>
            <person name="Alvarez Arevalo M."/>
            <person name="Sterndorff E.B."/>
            <person name="Faurdal D."/>
            <person name="Vuksanovic O."/>
            <person name="Mourched A.-S."/>
            <person name="Charusanti P."/>
            <person name="Shaw S."/>
            <person name="Blin K."/>
            <person name="Weber T."/>
        </authorList>
    </citation>
    <scope>NUCLEOTIDE SEQUENCE [LARGE SCALE GENOMIC DNA]</scope>
    <source>
        <strain evidence="2 3">NBC_00123</strain>
    </source>
</reference>
<keyword evidence="1" id="KW-0472">Membrane</keyword>
<evidence type="ECO:0000256" key="1">
    <source>
        <dbReference type="SAM" id="Phobius"/>
    </source>
</evidence>
<evidence type="ECO:0000313" key="3">
    <source>
        <dbReference type="Proteomes" id="UP001622594"/>
    </source>
</evidence>
<evidence type="ECO:0000313" key="2">
    <source>
        <dbReference type="EMBL" id="WTR74493.1"/>
    </source>
</evidence>
<dbReference type="Proteomes" id="UP001622594">
    <property type="component" value="Chromosome"/>
</dbReference>
<organism evidence="2 3">
    <name type="scientific">Streptomyces zaomyceticus</name>
    <dbReference type="NCBI Taxonomy" id="68286"/>
    <lineage>
        <taxon>Bacteria</taxon>
        <taxon>Bacillati</taxon>
        <taxon>Actinomycetota</taxon>
        <taxon>Actinomycetes</taxon>
        <taxon>Kitasatosporales</taxon>
        <taxon>Streptomycetaceae</taxon>
        <taxon>Streptomyces</taxon>
    </lineage>
</organism>
<dbReference type="EMBL" id="CP108188">
    <property type="protein sequence ID" value="WTR74493.1"/>
    <property type="molecule type" value="Genomic_DNA"/>
</dbReference>